<dbReference type="PANTHER" id="PTHR43333">
    <property type="entry name" value="2-HACID_DH_C DOMAIN-CONTAINING PROTEIN"/>
    <property type="match status" value="1"/>
</dbReference>
<evidence type="ECO:0000313" key="5">
    <source>
        <dbReference type="Proteomes" id="UP000295719"/>
    </source>
</evidence>
<name>A0A4R3Z4E8_9GAMM</name>
<dbReference type="RefSeq" id="WP_131863575.1">
    <property type="nucleotide sequence ID" value="NZ_SMCR01000001.1"/>
</dbReference>
<proteinExistence type="predicted"/>
<dbReference type="AlphaFoldDB" id="A0A4R3Z4E8"/>
<keyword evidence="2" id="KW-0520">NAD</keyword>
<keyword evidence="1" id="KW-0560">Oxidoreductase</keyword>
<dbReference type="Proteomes" id="UP000295719">
    <property type="component" value="Unassembled WGS sequence"/>
</dbReference>
<dbReference type="GO" id="GO:0016491">
    <property type="term" value="F:oxidoreductase activity"/>
    <property type="evidence" value="ECO:0007669"/>
    <property type="project" value="UniProtKB-KW"/>
</dbReference>
<dbReference type="InterPro" id="IPR036291">
    <property type="entry name" value="NAD(P)-bd_dom_sf"/>
</dbReference>
<evidence type="ECO:0000256" key="1">
    <source>
        <dbReference type="ARBA" id="ARBA00023002"/>
    </source>
</evidence>
<gene>
    <name evidence="4" type="ORF">EDC52_101400</name>
</gene>
<dbReference type="InterPro" id="IPR006140">
    <property type="entry name" value="D-isomer_DH_NAD-bd"/>
</dbReference>
<reference evidence="4 5" key="1">
    <citation type="submission" date="2019-03" db="EMBL/GenBank/DDBJ databases">
        <title>Genomic Encyclopedia of Type Strains, Phase IV (KMG-IV): sequencing the most valuable type-strain genomes for metagenomic binning, comparative biology and taxonomic classification.</title>
        <authorList>
            <person name="Goeker M."/>
        </authorList>
    </citation>
    <scope>NUCLEOTIDE SEQUENCE [LARGE SCALE GENOMIC DNA]</scope>
    <source>
        <strain evidence="4 5">DSM 19580</strain>
    </source>
</reference>
<dbReference type="CDD" id="cd12164">
    <property type="entry name" value="GDH_like_2"/>
    <property type="match status" value="1"/>
</dbReference>
<dbReference type="OrthoDB" id="9787219at2"/>
<dbReference type="EMBL" id="SMCR01000001">
    <property type="protein sequence ID" value="TCW00057.1"/>
    <property type="molecule type" value="Genomic_DNA"/>
</dbReference>
<keyword evidence="5" id="KW-1185">Reference proteome</keyword>
<evidence type="ECO:0000313" key="4">
    <source>
        <dbReference type="EMBL" id="TCW00057.1"/>
    </source>
</evidence>
<comment type="caution">
    <text evidence="4">The sequence shown here is derived from an EMBL/GenBank/DDBJ whole genome shotgun (WGS) entry which is preliminary data.</text>
</comment>
<dbReference type="Pfam" id="PF02826">
    <property type="entry name" value="2-Hacid_dh_C"/>
    <property type="match status" value="1"/>
</dbReference>
<dbReference type="Gene3D" id="3.40.50.720">
    <property type="entry name" value="NAD(P)-binding Rossmann-like Domain"/>
    <property type="match status" value="2"/>
</dbReference>
<dbReference type="SUPFAM" id="SSF51735">
    <property type="entry name" value="NAD(P)-binding Rossmann-fold domains"/>
    <property type="match status" value="1"/>
</dbReference>
<evidence type="ECO:0000259" key="3">
    <source>
        <dbReference type="Pfam" id="PF02826"/>
    </source>
</evidence>
<dbReference type="NCBIfam" id="NF012013">
    <property type="entry name" value="PRK15469.1"/>
    <property type="match status" value="1"/>
</dbReference>
<feature type="domain" description="D-isomer specific 2-hydroxyacid dehydrogenase NAD-binding" evidence="3">
    <location>
        <begin position="107"/>
        <end position="278"/>
    </location>
</feature>
<dbReference type="PANTHER" id="PTHR43333:SF1">
    <property type="entry name" value="D-ISOMER SPECIFIC 2-HYDROXYACID DEHYDROGENASE NAD-BINDING DOMAIN-CONTAINING PROTEIN"/>
    <property type="match status" value="1"/>
</dbReference>
<evidence type="ECO:0000256" key="2">
    <source>
        <dbReference type="ARBA" id="ARBA00023027"/>
    </source>
</evidence>
<dbReference type="GO" id="GO:0051287">
    <property type="term" value="F:NAD binding"/>
    <property type="evidence" value="ECO:0007669"/>
    <property type="project" value="InterPro"/>
</dbReference>
<accession>A0A4R3Z4E8</accession>
<keyword evidence="4" id="KW-0670">Pyruvate</keyword>
<sequence>MKIIFFHPENEARQWIHGLEQRLPTARVRAWQPADRQPADYALVWHPPTAMLAGRDDLRGVFILGAGVDALLNQLRQHPQMLPAGVPLLRLEDTGMAAQMIEYVVFAVLGYYRRFDEYRLLQARQQWCELPLADKQDFTIGVAGAGVLGQQVAQALVTLGFPVRCWSQSPKAIPQVTSFAGEQQLADFLSGTRLLVNLLPNTPATRGILDASLFRQLVRGAYIINVGRGAHLNQPDLLAAIDSGQIAAATLDVCAEEPLPAADALWHSPRVTLTPHIAAATLPVLAMDNIAENIRRIENGLPPFGKVDRVKGY</sequence>
<organism evidence="4 5">
    <name type="scientific">Biostraticola tofi</name>
    <dbReference type="NCBI Taxonomy" id="466109"/>
    <lineage>
        <taxon>Bacteria</taxon>
        <taxon>Pseudomonadati</taxon>
        <taxon>Pseudomonadota</taxon>
        <taxon>Gammaproteobacteria</taxon>
        <taxon>Enterobacterales</taxon>
        <taxon>Bruguierivoracaceae</taxon>
        <taxon>Biostraticola</taxon>
    </lineage>
</organism>
<protein>
    <submittedName>
        <fullName evidence="4">Glyoxylate/hydroxypyruvate reductase A</fullName>
    </submittedName>
</protein>